<feature type="compositionally biased region" description="Low complexity" evidence="6">
    <location>
        <begin position="186"/>
        <end position="197"/>
    </location>
</feature>
<evidence type="ECO:0000313" key="10">
    <source>
        <dbReference type="Proteomes" id="UP000823561"/>
    </source>
</evidence>
<keyword evidence="7" id="KW-1133">Transmembrane helix</keyword>
<dbReference type="CDD" id="cd00190">
    <property type="entry name" value="Tryp_SPc"/>
    <property type="match status" value="1"/>
</dbReference>
<evidence type="ECO:0000256" key="7">
    <source>
        <dbReference type="SAM" id="Phobius"/>
    </source>
</evidence>
<keyword evidence="1 5" id="KW-0645">Protease</keyword>
<protein>
    <recommendedName>
        <fullName evidence="8">Peptidase S1 domain-containing protein</fullName>
    </recommendedName>
</protein>
<evidence type="ECO:0000256" key="6">
    <source>
        <dbReference type="SAM" id="MobiDB-lite"/>
    </source>
</evidence>
<feature type="compositionally biased region" description="Low complexity" evidence="6">
    <location>
        <begin position="204"/>
        <end position="215"/>
    </location>
</feature>
<feature type="region of interest" description="Disordered" evidence="6">
    <location>
        <begin position="125"/>
        <end position="146"/>
    </location>
</feature>
<feature type="domain" description="Peptidase S1" evidence="8">
    <location>
        <begin position="295"/>
        <end position="530"/>
    </location>
</feature>
<feature type="transmembrane region" description="Helical" evidence="7">
    <location>
        <begin position="261"/>
        <end position="281"/>
    </location>
</feature>
<evidence type="ECO:0000256" key="2">
    <source>
        <dbReference type="ARBA" id="ARBA00022801"/>
    </source>
</evidence>
<dbReference type="InterPro" id="IPR018114">
    <property type="entry name" value="TRYPSIN_HIS"/>
</dbReference>
<dbReference type="PANTHER" id="PTHR24252">
    <property type="entry name" value="ACROSIN-RELATED"/>
    <property type="match status" value="1"/>
</dbReference>
<dbReference type="InterPro" id="IPR043504">
    <property type="entry name" value="Peptidase_S1_PA_chymotrypsin"/>
</dbReference>
<evidence type="ECO:0000259" key="8">
    <source>
        <dbReference type="PROSITE" id="PS50240"/>
    </source>
</evidence>
<keyword evidence="7" id="KW-0472">Membrane</keyword>
<dbReference type="Gene3D" id="2.40.10.10">
    <property type="entry name" value="Trypsin-like serine proteases"/>
    <property type="match status" value="2"/>
</dbReference>
<dbReference type="GO" id="GO:0004252">
    <property type="term" value="F:serine-type endopeptidase activity"/>
    <property type="evidence" value="ECO:0007669"/>
    <property type="project" value="InterPro"/>
</dbReference>
<dbReference type="PROSITE" id="PS00135">
    <property type="entry name" value="TRYPSIN_SER"/>
    <property type="match status" value="1"/>
</dbReference>
<keyword evidence="3 5" id="KW-0720">Serine protease</keyword>
<keyword evidence="4" id="KW-1015">Disulfide bond</keyword>
<evidence type="ECO:0000256" key="1">
    <source>
        <dbReference type="ARBA" id="ARBA00022670"/>
    </source>
</evidence>
<dbReference type="Proteomes" id="UP000823561">
    <property type="component" value="Chromosome 13"/>
</dbReference>
<dbReference type="PROSITE" id="PS00134">
    <property type="entry name" value="TRYPSIN_HIS"/>
    <property type="match status" value="1"/>
</dbReference>
<dbReference type="PROSITE" id="PS50240">
    <property type="entry name" value="TRYPSIN_DOM"/>
    <property type="match status" value="1"/>
</dbReference>
<evidence type="ECO:0000313" key="9">
    <source>
        <dbReference type="EMBL" id="KAG5270779.1"/>
    </source>
</evidence>
<dbReference type="InterPro" id="IPR009003">
    <property type="entry name" value="Peptidase_S1_PA"/>
</dbReference>
<evidence type="ECO:0000256" key="3">
    <source>
        <dbReference type="ARBA" id="ARBA00022825"/>
    </source>
</evidence>
<dbReference type="Pfam" id="PF00089">
    <property type="entry name" value="Trypsin"/>
    <property type="match status" value="1"/>
</dbReference>
<dbReference type="AlphaFoldDB" id="A0AAV6G6N1"/>
<sequence length="536" mass="58381">MHPSVTPALFHSSSQPAICLSAQNSISQHPSVTPALFPSSSQPATLQLILPLTDQGVTGLIPLSNVQITEAPSRPRMLGVSQLAPYTLSAMMPHMARTLSSTQQPTANTQDATHCFCLTGTQLPLSSQRPPTNQPAHNTPLPSAGDLHADTQIIQLTTDTKLASAEPPSSAIHAPACDTLSETKEQQPIQSQPTSTSEEQDHQPASVSLPPSLAPQRKLSEQGSVLEECEVGLTLPKDGSEKDTEMTSPWARLLLTCPPRLTLTITCIPVLFTVFVCIAIIGCPDGARDGRGVRIVGGTLAEEDKWGWQISLHWRGKHVCGGSIISPRWVITAAHCFVQYNMMYESDWQVVVDTVRLFDASQGKRYSALEIYPHPSFSEDNNDYDLGLLRTTADMEMRGGVRPVCLPSRRESFPVGSPCWVTGWGYTKEGGLVSSEMRQAQVRVIDQSLCSQPNVYGSYLTPRMLCAGFMEGGVDSCQGDSGGPLVCETAEREWRLAGVVSWGEGCGRRNKPGVYTRVTHLLEWMERYIQVAEEET</sequence>
<dbReference type="SMART" id="SM00020">
    <property type="entry name" value="Tryp_SPc"/>
    <property type="match status" value="1"/>
</dbReference>
<accession>A0AAV6G6N1</accession>
<dbReference type="InterPro" id="IPR033116">
    <property type="entry name" value="TRYPSIN_SER"/>
</dbReference>
<dbReference type="InterPro" id="IPR001314">
    <property type="entry name" value="Peptidase_S1A"/>
</dbReference>
<feature type="region of interest" description="Disordered" evidence="6">
    <location>
        <begin position="179"/>
        <end position="223"/>
    </location>
</feature>
<feature type="compositionally biased region" description="Polar residues" evidence="6">
    <location>
        <begin position="125"/>
        <end position="141"/>
    </location>
</feature>
<dbReference type="PRINTS" id="PR00722">
    <property type="entry name" value="CHYMOTRYPSIN"/>
</dbReference>
<dbReference type="GO" id="GO:0006508">
    <property type="term" value="P:proteolysis"/>
    <property type="evidence" value="ECO:0007669"/>
    <property type="project" value="UniProtKB-KW"/>
</dbReference>
<dbReference type="EMBL" id="JADWDJ010000013">
    <property type="protein sequence ID" value="KAG5270779.1"/>
    <property type="molecule type" value="Genomic_DNA"/>
</dbReference>
<name>A0AAV6G6N1_9TELE</name>
<dbReference type="SUPFAM" id="SSF50494">
    <property type="entry name" value="Trypsin-like serine proteases"/>
    <property type="match status" value="1"/>
</dbReference>
<keyword evidence="2 5" id="KW-0378">Hydrolase</keyword>
<keyword evidence="10" id="KW-1185">Reference proteome</keyword>
<gene>
    <name evidence="9" type="ORF">AALO_G00172220</name>
</gene>
<comment type="caution">
    <text evidence="9">The sequence shown here is derived from an EMBL/GenBank/DDBJ whole genome shotgun (WGS) entry which is preliminary data.</text>
</comment>
<dbReference type="PANTHER" id="PTHR24252:SF17">
    <property type="entry name" value="SUPPRESSOR OF TUMORIGENICITY 14 PROTEIN HOMOLOG-RELATED"/>
    <property type="match status" value="1"/>
</dbReference>
<organism evidence="9 10">
    <name type="scientific">Alosa alosa</name>
    <name type="common">allis shad</name>
    <dbReference type="NCBI Taxonomy" id="278164"/>
    <lineage>
        <taxon>Eukaryota</taxon>
        <taxon>Metazoa</taxon>
        <taxon>Chordata</taxon>
        <taxon>Craniata</taxon>
        <taxon>Vertebrata</taxon>
        <taxon>Euteleostomi</taxon>
        <taxon>Actinopterygii</taxon>
        <taxon>Neopterygii</taxon>
        <taxon>Teleostei</taxon>
        <taxon>Clupei</taxon>
        <taxon>Clupeiformes</taxon>
        <taxon>Clupeoidei</taxon>
        <taxon>Clupeidae</taxon>
        <taxon>Alosa</taxon>
    </lineage>
</organism>
<dbReference type="InterPro" id="IPR001254">
    <property type="entry name" value="Trypsin_dom"/>
</dbReference>
<keyword evidence="7" id="KW-0812">Transmembrane</keyword>
<evidence type="ECO:0000256" key="5">
    <source>
        <dbReference type="RuleBase" id="RU363034"/>
    </source>
</evidence>
<reference evidence="9" key="1">
    <citation type="submission" date="2020-10" db="EMBL/GenBank/DDBJ databases">
        <title>Chromosome-scale genome assembly of the Allis shad, Alosa alosa.</title>
        <authorList>
            <person name="Margot Z."/>
            <person name="Christophe K."/>
            <person name="Cabau C."/>
            <person name="Louis A."/>
            <person name="Berthelot C."/>
            <person name="Parey E."/>
            <person name="Roest Crollius H."/>
            <person name="Montfort J."/>
            <person name="Robinson-Rechavi M."/>
            <person name="Bucao C."/>
            <person name="Bouchez O."/>
            <person name="Gislard M."/>
            <person name="Lluch J."/>
            <person name="Milhes M."/>
            <person name="Lampietro C."/>
            <person name="Lopez Roques C."/>
            <person name="Donnadieu C."/>
            <person name="Braasch I."/>
            <person name="Desvignes T."/>
            <person name="Postlethwait J."/>
            <person name="Bobe J."/>
            <person name="Guiguen Y."/>
        </authorList>
    </citation>
    <scope>NUCLEOTIDE SEQUENCE</scope>
    <source>
        <strain evidence="9">M-15738</strain>
        <tissue evidence="9">Blood</tissue>
    </source>
</reference>
<evidence type="ECO:0000256" key="4">
    <source>
        <dbReference type="ARBA" id="ARBA00023157"/>
    </source>
</evidence>
<dbReference type="FunFam" id="2.40.10.10:FF:000003">
    <property type="entry name" value="Transmembrane serine protease 3"/>
    <property type="match status" value="1"/>
</dbReference>
<proteinExistence type="predicted"/>